<dbReference type="PANTHER" id="PTHR34987">
    <property type="entry name" value="C, PUTATIVE (AFU_ORTHOLOGUE AFUA_3G02880)-RELATED"/>
    <property type="match status" value="1"/>
</dbReference>
<dbReference type="SUPFAM" id="SSF48208">
    <property type="entry name" value="Six-hairpin glycosidases"/>
    <property type="match status" value="1"/>
</dbReference>
<evidence type="ECO:0000313" key="5">
    <source>
        <dbReference type="EMBL" id="QJW91557.1"/>
    </source>
</evidence>
<feature type="chain" id="PRO_5026937381" evidence="1">
    <location>
        <begin position="19"/>
        <end position="794"/>
    </location>
</feature>
<proteinExistence type="predicted"/>
<dbReference type="Pfam" id="PF17389">
    <property type="entry name" value="Bac_rhamnosid6H"/>
    <property type="match status" value="1"/>
</dbReference>
<dbReference type="AlphaFoldDB" id="A0A6M5YBP6"/>
<feature type="signal peptide" evidence="1">
    <location>
        <begin position="1"/>
        <end position="18"/>
    </location>
</feature>
<protein>
    <submittedName>
        <fullName evidence="5">Alpha-L-rhamnosidase</fullName>
    </submittedName>
</protein>
<dbReference type="Pfam" id="PF08531">
    <property type="entry name" value="Bac_rhamnosid_N"/>
    <property type="match status" value="1"/>
</dbReference>
<dbReference type="InterPro" id="IPR035398">
    <property type="entry name" value="Bac_rhamnosid_C"/>
</dbReference>
<dbReference type="SUPFAM" id="SSF49785">
    <property type="entry name" value="Galactose-binding domain-like"/>
    <property type="match status" value="1"/>
</dbReference>
<dbReference type="Gene3D" id="2.60.420.10">
    <property type="entry name" value="Maltose phosphorylase, domain 3"/>
    <property type="match status" value="1"/>
</dbReference>
<feature type="domain" description="Alpha-L-rhamnosidase six-hairpin glycosidase" evidence="3">
    <location>
        <begin position="378"/>
        <end position="707"/>
    </location>
</feature>
<dbReference type="Proteomes" id="UP000502756">
    <property type="component" value="Chromosome"/>
</dbReference>
<name>A0A6M5YBP6_9BACT</name>
<sequence length="794" mass="88999">MPFLLFLAGVLMTLSVQAQSPASGTDWTNRYWTAKWIMHPTAPAKQYGIFHFRKALDLPQKPARFVVHISADNRYRLFVNGRSVVLGPARSDLQNWHYETIDLAPFMQAGRNVLAAQVWNMGEGAPFAQMSYQTGFIVQGDSDAEKIVNTDASWRVIQNAAYSPIKNDIAKLRTYIVAGDGDRVDGVQYPWGWEQPAFDDRNWPNARQLWFTAKPRGFGTDGNWQLVPRPIPMMETGTVRLAAVRRVTNGQMSNEFLQGRAPVTVPANTKAVFLLDQGHLTNAYPELIVSRGKGAVVTLGYAEALVDAKGQKGNRNQVEGRTLLGFEDQFVADGAARRLFRPLWFRTYRYLQLTVETAREPLVLEDLSGEFTGYPFEQKAQFAASDSTLKNIWNVGWRTARLCAGETYYDCPYYEQLQYTGDTRVQSLISLYVTGDDRLMRKAILDYDHSRFSDGLTQSRYPSADFQVIPTFSLFWVCMVHDYWMHRTDDTFVKSLLPGITGVLNWHEQRLSKTGLNGPLEWWNFVDWSAWKDAKNETSGGVPAGAREGGSSILTLQQAYTYLRAADLLAHFGQNERAEHYRELARRLNKAVFTQCWDAGRGLIAETPAKTAFSQHANILAVLTDAVPVAQQAALLQKVMTSADSLTQATFYFKFYLFEALKKTGLGDQFIPQLKPWRDMLAMGLTTFAENPEPTRSDCHAWSASPLYEFLTTTCGIRSAEPGFRSVRIEPFMGDLTTVNGRVPHPSGDIAVEFQKTPAGGLTGSVTLPQNLTGTLRWKGKTLPLKGGTQTVSL</sequence>
<dbReference type="Pfam" id="PF17390">
    <property type="entry name" value="Bac_rhamnosid_C"/>
    <property type="match status" value="1"/>
</dbReference>
<dbReference type="GO" id="GO:0005975">
    <property type="term" value="P:carbohydrate metabolic process"/>
    <property type="evidence" value="ECO:0007669"/>
    <property type="project" value="InterPro"/>
</dbReference>
<dbReference type="EMBL" id="CP053435">
    <property type="protein sequence ID" value="QJW91557.1"/>
    <property type="molecule type" value="Genomic_DNA"/>
</dbReference>
<dbReference type="InterPro" id="IPR013737">
    <property type="entry name" value="Bac_rhamnosid_N"/>
</dbReference>
<gene>
    <name evidence="5" type="ORF">HNV11_20320</name>
</gene>
<dbReference type="InterPro" id="IPR008979">
    <property type="entry name" value="Galactose-bd-like_sf"/>
</dbReference>
<keyword evidence="1" id="KW-0732">Signal</keyword>
<dbReference type="PANTHER" id="PTHR34987:SF2">
    <property type="entry name" value="B, PUTATIVE (AFU_ORTHOLOGUE AFUA_7G05040)-RELATED"/>
    <property type="match status" value="1"/>
</dbReference>
<reference evidence="5 6" key="1">
    <citation type="submission" date="2020-05" db="EMBL/GenBank/DDBJ databases">
        <title>Genome sequencing of Spirosoma sp. TS118.</title>
        <authorList>
            <person name="Lee J.-H."/>
            <person name="Jeong S."/>
            <person name="Zhao L."/>
            <person name="Jung J.-H."/>
            <person name="Kim M.-K."/>
            <person name="Lim S."/>
        </authorList>
    </citation>
    <scope>NUCLEOTIDE SEQUENCE [LARGE SCALE GENOMIC DNA]</scope>
    <source>
        <strain evidence="5 6">TS118</strain>
    </source>
</reference>
<evidence type="ECO:0000259" key="4">
    <source>
        <dbReference type="Pfam" id="PF17390"/>
    </source>
</evidence>
<dbReference type="Gene3D" id="2.60.120.260">
    <property type="entry name" value="Galactose-binding domain-like"/>
    <property type="match status" value="2"/>
</dbReference>
<dbReference type="Gene3D" id="1.50.10.10">
    <property type="match status" value="1"/>
</dbReference>
<feature type="domain" description="Bacterial alpha-L-rhamnosidase N-terminal" evidence="2">
    <location>
        <begin position="61"/>
        <end position="209"/>
    </location>
</feature>
<evidence type="ECO:0000313" key="6">
    <source>
        <dbReference type="Proteomes" id="UP000502756"/>
    </source>
</evidence>
<dbReference type="KEGG" id="stae:HNV11_20320"/>
<feature type="domain" description="Alpha-L-rhamnosidase C-terminal" evidence="4">
    <location>
        <begin position="716"/>
        <end position="776"/>
    </location>
</feature>
<evidence type="ECO:0000256" key="1">
    <source>
        <dbReference type="SAM" id="SignalP"/>
    </source>
</evidence>
<evidence type="ECO:0000259" key="2">
    <source>
        <dbReference type="Pfam" id="PF08531"/>
    </source>
</evidence>
<dbReference type="InterPro" id="IPR012341">
    <property type="entry name" value="6hp_glycosidase-like_sf"/>
</dbReference>
<dbReference type="InterPro" id="IPR035396">
    <property type="entry name" value="Bac_rhamnosid6H"/>
</dbReference>
<dbReference type="InterPro" id="IPR008928">
    <property type="entry name" value="6-hairpin_glycosidase_sf"/>
</dbReference>
<keyword evidence="6" id="KW-1185">Reference proteome</keyword>
<organism evidence="5 6">
    <name type="scientific">Spirosoma taeanense</name>
    <dbReference type="NCBI Taxonomy" id="2735870"/>
    <lineage>
        <taxon>Bacteria</taxon>
        <taxon>Pseudomonadati</taxon>
        <taxon>Bacteroidota</taxon>
        <taxon>Cytophagia</taxon>
        <taxon>Cytophagales</taxon>
        <taxon>Cytophagaceae</taxon>
        <taxon>Spirosoma</taxon>
    </lineage>
</organism>
<evidence type="ECO:0000259" key="3">
    <source>
        <dbReference type="Pfam" id="PF17389"/>
    </source>
</evidence>
<accession>A0A6M5YBP6</accession>
<dbReference type="RefSeq" id="WP_171741406.1">
    <property type="nucleotide sequence ID" value="NZ_CP053435.1"/>
</dbReference>